<dbReference type="Pfam" id="PF17162">
    <property type="entry name" value="DUF5118"/>
    <property type="match status" value="1"/>
</dbReference>
<dbReference type="Pfam" id="PF17148">
    <property type="entry name" value="DUF5117"/>
    <property type="match status" value="1"/>
</dbReference>
<feature type="compositionally biased region" description="Basic and acidic residues" evidence="1">
    <location>
        <begin position="43"/>
        <end position="52"/>
    </location>
</feature>
<feature type="compositionally biased region" description="Basic residues" evidence="1">
    <location>
        <begin position="27"/>
        <end position="36"/>
    </location>
</feature>
<dbReference type="PANTHER" id="PTHR38478">
    <property type="entry name" value="PEPTIDASE M1A AND M12B"/>
    <property type="match status" value="1"/>
</dbReference>
<dbReference type="InterPro" id="IPR033413">
    <property type="entry name" value="DUF5117"/>
</dbReference>
<reference evidence="6 7" key="1">
    <citation type="submission" date="2019-01" db="EMBL/GenBank/DDBJ databases">
        <title>Filimonas sp. strain TTM-71.</title>
        <authorList>
            <person name="Chen W.-M."/>
        </authorList>
    </citation>
    <scope>NUCLEOTIDE SEQUENCE [LARGE SCALE GENOMIC DNA]</scope>
    <source>
        <strain evidence="6 7">TTM-71</strain>
    </source>
</reference>
<gene>
    <name evidence="6" type="ORF">ESB13_19870</name>
</gene>
<dbReference type="CDD" id="cd04276">
    <property type="entry name" value="ZnMc_MMP_like_2"/>
    <property type="match status" value="1"/>
</dbReference>
<sequence>MFRSKVGALIGALALAVLVTASADAQKKKKTPRNSKKVTVDTTARKSADSARKSSLSPTAMKPYKEVVTADMKSAKGYFTVHRKDDKFFFEIPKNIFGRDILIVSRISKASADMRNGSSGYAGDQIGETVYRFEKGPANKLFLRRISFSEYAGDSTTAMFASVTKNNVQAIAMSFPIAAISPDSSAVVIDATDFLNSDNDILYFENKKLKDRAGMGGQQNDRSYIDYVHAFSGNIEVHAVKTYSAGMNPTASSYTVELNSSLVLLPAVPMKPRIQDSRVGYFAVGFKDFDADPQGVQPTIYVKRWRLEPKPEDMEKYKRGELVAPKKPIVFYIDPVTPKKWVPYLMQGVNDWQKAFEKAGFKNAIYAREAPTREEDSTWSIDDASHSAIIYRPSAIANAMGPSVADPRSGEIIESHIFWYHNVMSVLHDWYMMQCAAVDPRARKLEFDDTLMGSLIRFVSSHEVGHTLGLLHNFGSSSTVPVEKLRDKAWVEAHGHTPSIMDYARFNYVAQPEDHISEAGLFPRINDYDKWAIQWGYSLYPQYKTPQEEKRALAKIVTDSLKANHRLWFGSEMEPVDPRAQNEDLGDDAVLAGTYGIKNLKRILPQLASWTTVADGDYDKLFQHYAGLYSQFSRYIGHALKYVGGMYRTEKVGGQPGPVFELVPYTVQKKALGFINDQLFTTPLWLKNDDILSKVEQMRMPVMFGVELNKLQQDAIDNIITRNRLSRMWWNEQANPGKKVYTVADLFNDMNKGIFAELYAGKSVDSYRRNLQKIYVGRLIQQVFVAGDPLSTIQMGGYHISQTDIMYVMKDVMRQQQQLCRKVLQSGSVDKLTRMHLQDIISRIDAGFKMEQQTVK</sequence>
<evidence type="ECO:0000259" key="4">
    <source>
        <dbReference type="Pfam" id="PF17148"/>
    </source>
</evidence>
<keyword evidence="2" id="KW-0732">Signal</keyword>
<evidence type="ECO:0000313" key="6">
    <source>
        <dbReference type="EMBL" id="RXK81199.1"/>
    </source>
</evidence>
<dbReference type="InterPro" id="IPR033428">
    <property type="entry name" value="DUF5118"/>
</dbReference>
<organism evidence="6 7">
    <name type="scientific">Filimonas effusa</name>
    <dbReference type="NCBI Taxonomy" id="2508721"/>
    <lineage>
        <taxon>Bacteria</taxon>
        <taxon>Pseudomonadati</taxon>
        <taxon>Bacteroidota</taxon>
        <taxon>Chitinophagia</taxon>
        <taxon>Chitinophagales</taxon>
        <taxon>Chitinophagaceae</taxon>
        <taxon>Filimonas</taxon>
    </lineage>
</organism>
<dbReference type="Proteomes" id="UP000290545">
    <property type="component" value="Unassembled WGS sequence"/>
</dbReference>
<dbReference type="InterPro" id="IPR032534">
    <property type="entry name" value="EcxA_zinc-bd"/>
</dbReference>
<feature type="domain" description="DUF5117" evidence="4">
    <location>
        <begin position="123"/>
        <end position="310"/>
    </location>
</feature>
<feature type="chain" id="PRO_5021009878" evidence="2">
    <location>
        <begin position="24"/>
        <end position="856"/>
    </location>
</feature>
<protein>
    <submittedName>
        <fullName evidence="6">DUF5117 domain-containing protein</fullName>
    </submittedName>
</protein>
<dbReference type="Pfam" id="PF16313">
    <property type="entry name" value="DUF4953"/>
    <property type="match status" value="1"/>
</dbReference>
<dbReference type="EMBL" id="SDHZ01000004">
    <property type="protein sequence ID" value="RXK81199.1"/>
    <property type="molecule type" value="Genomic_DNA"/>
</dbReference>
<feature type="domain" description="EcxA zinc-binding" evidence="3">
    <location>
        <begin position="445"/>
        <end position="759"/>
    </location>
</feature>
<dbReference type="PANTHER" id="PTHR38478:SF1">
    <property type="entry name" value="ZINC DEPENDENT METALLOPROTEASE DOMAIN LIPOPROTEIN"/>
    <property type="match status" value="1"/>
</dbReference>
<keyword evidence="7" id="KW-1185">Reference proteome</keyword>
<feature type="signal peptide" evidence="2">
    <location>
        <begin position="1"/>
        <end position="23"/>
    </location>
</feature>
<name>A0A4Q1D0E9_9BACT</name>
<evidence type="ECO:0000313" key="7">
    <source>
        <dbReference type="Proteomes" id="UP000290545"/>
    </source>
</evidence>
<comment type="caution">
    <text evidence="6">The sequence shown here is derived from an EMBL/GenBank/DDBJ whole genome shotgun (WGS) entry which is preliminary data.</text>
</comment>
<accession>A0A4Q1D0E9</accession>
<proteinExistence type="predicted"/>
<evidence type="ECO:0000256" key="2">
    <source>
        <dbReference type="SAM" id="SignalP"/>
    </source>
</evidence>
<evidence type="ECO:0000256" key="1">
    <source>
        <dbReference type="SAM" id="MobiDB-lite"/>
    </source>
</evidence>
<feature type="domain" description="DUF5118" evidence="5">
    <location>
        <begin position="62"/>
        <end position="109"/>
    </location>
</feature>
<evidence type="ECO:0000259" key="3">
    <source>
        <dbReference type="Pfam" id="PF16313"/>
    </source>
</evidence>
<evidence type="ECO:0000259" key="5">
    <source>
        <dbReference type="Pfam" id="PF17162"/>
    </source>
</evidence>
<dbReference type="SUPFAM" id="SSF55486">
    <property type="entry name" value="Metalloproteases ('zincins'), catalytic domain"/>
    <property type="match status" value="1"/>
</dbReference>
<feature type="region of interest" description="Disordered" evidence="1">
    <location>
        <begin position="26"/>
        <end position="57"/>
    </location>
</feature>
<dbReference type="RefSeq" id="WP_129005453.1">
    <property type="nucleotide sequence ID" value="NZ_SDHZ01000004.1"/>
</dbReference>
<dbReference type="AlphaFoldDB" id="A0A4Q1D0E9"/>
<dbReference type="InterPro" id="IPR034032">
    <property type="entry name" value="Zn_MMP-like_bac"/>
</dbReference>
<dbReference type="OrthoDB" id="9776599at2"/>